<keyword evidence="4 6" id="KW-0067">ATP-binding</keyword>
<dbReference type="RefSeq" id="WP_109796131.1">
    <property type="nucleotide sequence ID" value="NZ_PHIG01000007.1"/>
</dbReference>
<dbReference type="PROSITE" id="PS00211">
    <property type="entry name" value="ABC_TRANSPORTER_1"/>
    <property type="match status" value="1"/>
</dbReference>
<dbReference type="InterPro" id="IPR003439">
    <property type="entry name" value="ABC_transporter-like_ATP-bd"/>
</dbReference>
<protein>
    <submittedName>
        <fullName evidence="6">ABC transporter ATP-binding protein</fullName>
    </submittedName>
</protein>
<dbReference type="Pfam" id="PF00005">
    <property type="entry name" value="ABC_tran"/>
    <property type="match status" value="1"/>
</dbReference>
<dbReference type="SMART" id="SM00382">
    <property type="entry name" value="AAA"/>
    <property type="match status" value="1"/>
</dbReference>
<reference evidence="6 7" key="1">
    <citation type="submission" date="2017-11" db="EMBL/GenBank/DDBJ databases">
        <title>Draft genome sequence of Rhizobiales bacterium SY3-13.</title>
        <authorList>
            <person name="Sun C."/>
        </authorList>
    </citation>
    <scope>NUCLEOTIDE SEQUENCE [LARGE SCALE GENOMIC DNA]</scope>
    <source>
        <strain evidence="6 7">SY3-13</strain>
    </source>
</reference>
<dbReference type="PANTHER" id="PTHR42788:SF19">
    <property type="entry name" value="ALIPHATIC SULFONATES IMPORT ATP-BINDING PROTEIN SSUB 2"/>
    <property type="match status" value="1"/>
</dbReference>
<dbReference type="InterPro" id="IPR027417">
    <property type="entry name" value="P-loop_NTPase"/>
</dbReference>
<evidence type="ECO:0000313" key="7">
    <source>
        <dbReference type="Proteomes" id="UP000229498"/>
    </source>
</evidence>
<comment type="caution">
    <text evidence="6">The sequence shown here is derived from an EMBL/GenBank/DDBJ whole genome shotgun (WGS) entry which is preliminary data.</text>
</comment>
<dbReference type="GO" id="GO:0016887">
    <property type="term" value="F:ATP hydrolysis activity"/>
    <property type="evidence" value="ECO:0007669"/>
    <property type="project" value="InterPro"/>
</dbReference>
<evidence type="ECO:0000256" key="2">
    <source>
        <dbReference type="ARBA" id="ARBA00022448"/>
    </source>
</evidence>
<evidence type="ECO:0000256" key="4">
    <source>
        <dbReference type="ARBA" id="ARBA00022840"/>
    </source>
</evidence>
<organism evidence="6 7">
    <name type="scientific">Minwuia thermotolerans</name>
    <dbReference type="NCBI Taxonomy" id="2056226"/>
    <lineage>
        <taxon>Bacteria</taxon>
        <taxon>Pseudomonadati</taxon>
        <taxon>Pseudomonadota</taxon>
        <taxon>Alphaproteobacteria</taxon>
        <taxon>Minwuiales</taxon>
        <taxon>Minwuiaceae</taxon>
        <taxon>Minwuia</taxon>
    </lineage>
</organism>
<dbReference type="GO" id="GO:0005524">
    <property type="term" value="F:ATP binding"/>
    <property type="evidence" value="ECO:0007669"/>
    <property type="project" value="UniProtKB-KW"/>
</dbReference>
<dbReference type="PROSITE" id="PS50893">
    <property type="entry name" value="ABC_TRANSPORTER_2"/>
    <property type="match status" value="1"/>
</dbReference>
<dbReference type="SUPFAM" id="SSF52540">
    <property type="entry name" value="P-loop containing nucleoside triphosphate hydrolases"/>
    <property type="match status" value="1"/>
</dbReference>
<dbReference type="InterPro" id="IPR003593">
    <property type="entry name" value="AAA+_ATPase"/>
</dbReference>
<dbReference type="OrthoDB" id="9807242at2"/>
<dbReference type="Gene3D" id="3.40.50.300">
    <property type="entry name" value="P-loop containing nucleotide triphosphate hydrolases"/>
    <property type="match status" value="1"/>
</dbReference>
<gene>
    <name evidence="6" type="ORF">CVT23_03235</name>
</gene>
<dbReference type="InterPro" id="IPR050166">
    <property type="entry name" value="ABC_transporter_ATP-bind"/>
</dbReference>
<dbReference type="Proteomes" id="UP000229498">
    <property type="component" value="Unassembled WGS sequence"/>
</dbReference>
<keyword evidence="3" id="KW-0547">Nucleotide-binding</keyword>
<dbReference type="PANTHER" id="PTHR42788">
    <property type="entry name" value="TAURINE IMPORT ATP-BINDING PROTEIN-RELATED"/>
    <property type="match status" value="1"/>
</dbReference>
<evidence type="ECO:0000259" key="5">
    <source>
        <dbReference type="PROSITE" id="PS50893"/>
    </source>
</evidence>
<keyword evidence="7" id="KW-1185">Reference proteome</keyword>
<keyword evidence="2" id="KW-0813">Transport</keyword>
<dbReference type="AlphaFoldDB" id="A0A2M9G6B6"/>
<feature type="domain" description="ABC transporter" evidence="5">
    <location>
        <begin position="14"/>
        <end position="234"/>
    </location>
</feature>
<sequence length="250" mass="26317">MASGQTPRGAAPGLAIRDVGVAYGGRPILDRLDLDLTGAETTVLLGMSGVGKSTLLRRIAGLLDGPGAILAHDGQPLAGRIAFMAQSDLLLPWLTVAGNVALGHRLRGAHPDPGRIGEMLATVGLADAAAKRPAQLSGGMRQRAALARTLMEDRPVVLMDEPYSAVDALTRLRLQDLGLRLLAGRTVVMVTHEPFEAIRLADRIVVLAGAPARPVLDIRPESGKPRAPDSVEAQTLWRRIVEALGVEQAA</sequence>
<dbReference type="EMBL" id="PHIG01000007">
    <property type="protein sequence ID" value="PJK31252.1"/>
    <property type="molecule type" value="Genomic_DNA"/>
</dbReference>
<name>A0A2M9G6B6_9PROT</name>
<accession>A0A2M9G6B6</accession>
<comment type="similarity">
    <text evidence="1">Belongs to the ABC transporter superfamily.</text>
</comment>
<evidence type="ECO:0000313" key="6">
    <source>
        <dbReference type="EMBL" id="PJK31252.1"/>
    </source>
</evidence>
<evidence type="ECO:0000256" key="1">
    <source>
        <dbReference type="ARBA" id="ARBA00005417"/>
    </source>
</evidence>
<evidence type="ECO:0000256" key="3">
    <source>
        <dbReference type="ARBA" id="ARBA00022741"/>
    </source>
</evidence>
<proteinExistence type="inferred from homology"/>
<dbReference type="InterPro" id="IPR017871">
    <property type="entry name" value="ABC_transporter-like_CS"/>
</dbReference>